<evidence type="ECO:0000313" key="2">
    <source>
        <dbReference type="Proteomes" id="UP000002039"/>
    </source>
</evidence>
<gene>
    <name evidence="1" type="ORF">BDCG_16388</name>
</gene>
<name>A0ABP2EVM9_AJEDR</name>
<reference evidence="2" key="1">
    <citation type="journal article" date="2015" name="PLoS Genet.">
        <title>The dynamic genome and transcriptome of the human fungal pathogen Blastomyces and close relative Emmonsia.</title>
        <authorList>
            <person name="Munoz J.F."/>
            <person name="Gauthier G.M."/>
            <person name="Desjardins C.A."/>
            <person name="Gallo J.E."/>
            <person name="Holder J."/>
            <person name="Sullivan T.D."/>
            <person name="Marty A.J."/>
            <person name="Carmen J.C."/>
            <person name="Chen Z."/>
            <person name="Ding L."/>
            <person name="Gujja S."/>
            <person name="Magrini V."/>
            <person name="Misas E."/>
            <person name="Mitreva M."/>
            <person name="Priest M."/>
            <person name="Saif S."/>
            <person name="Whiston E.A."/>
            <person name="Young S."/>
            <person name="Zeng Q."/>
            <person name="Goldman W.E."/>
            <person name="Mardis E.R."/>
            <person name="Taylor J.W."/>
            <person name="McEwen J.G."/>
            <person name="Clay O.K."/>
            <person name="Klein B.S."/>
            <person name="Cuomo C.A."/>
        </authorList>
    </citation>
    <scope>NUCLEOTIDE SEQUENCE [LARGE SCALE GENOMIC DNA]</scope>
    <source>
        <strain evidence="2">ER-3 / ATCC MYA-2586</strain>
    </source>
</reference>
<dbReference type="GeneID" id="69031280"/>
<sequence>MAIGDEALLVRKVAPFMLMTTSTQANERNPAGAILPARFHHLFPAGRITMVPQKCGAMERRPAKSW</sequence>
<dbReference type="Proteomes" id="UP000002039">
    <property type="component" value="Unassembled WGS sequence"/>
</dbReference>
<accession>A0ABP2EVM9</accession>
<evidence type="ECO:0000313" key="1">
    <source>
        <dbReference type="EMBL" id="EEQ86503.2"/>
    </source>
</evidence>
<proteinExistence type="predicted"/>
<keyword evidence="2" id="KW-1185">Reference proteome</keyword>
<protein>
    <submittedName>
        <fullName evidence="1">Uncharacterized protein</fullName>
    </submittedName>
</protein>
<dbReference type="EMBL" id="EQ999974">
    <property type="protein sequence ID" value="EEQ86503.2"/>
    <property type="molecule type" value="Genomic_DNA"/>
</dbReference>
<organism evidence="1 2">
    <name type="scientific">Ajellomyces dermatitidis (strain ER-3 / ATCC MYA-2586)</name>
    <name type="common">Blastomyces dermatitidis</name>
    <dbReference type="NCBI Taxonomy" id="559297"/>
    <lineage>
        <taxon>Eukaryota</taxon>
        <taxon>Fungi</taxon>
        <taxon>Dikarya</taxon>
        <taxon>Ascomycota</taxon>
        <taxon>Pezizomycotina</taxon>
        <taxon>Eurotiomycetes</taxon>
        <taxon>Eurotiomycetidae</taxon>
        <taxon>Onygenales</taxon>
        <taxon>Ajellomycetaceae</taxon>
        <taxon>Blastomyces</taxon>
    </lineage>
</organism>
<dbReference type="RefSeq" id="XP_045274043.1">
    <property type="nucleotide sequence ID" value="XM_045425629.1"/>
</dbReference>